<reference evidence="1" key="1">
    <citation type="submission" date="2019-11" db="EMBL/GenBank/DDBJ databases">
        <authorList>
            <person name="Feng L."/>
        </authorList>
    </citation>
    <scope>NUCLEOTIDE SEQUENCE</scope>
    <source>
        <strain evidence="1">AvaginalisLFYP127</strain>
    </source>
</reference>
<organism evidence="1">
    <name type="scientific">Anaerococcus vaginalis</name>
    <dbReference type="NCBI Taxonomy" id="33037"/>
    <lineage>
        <taxon>Bacteria</taxon>
        <taxon>Bacillati</taxon>
        <taxon>Bacillota</taxon>
        <taxon>Tissierellia</taxon>
        <taxon>Tissierellales</taxon>
        <taxon>Peptoniphilaceae</taxon>
        <taxon>Anaerococcus</taxon>
    </lineage>
</organism>
<dbReference type="EMBL" id="CACRSW010000027">
    <property type="protein sequence ID" value="VYT05915.1"/>
    <property type="molecule type" value="Genomic_DNA"/>
</dbReference>
<dbReference type="PIRSF" id="PIRSF027391">
    <property type="entry name" value="Hpre_diP_synt_I"/>
    <property type="match status" value="1"/>
</dbReference>
<dbReference type="InterPro" id="IPR014535">
    <property type="entry name" value="Hpre_diP_synt_I"/>
</dbReference>
<dbReference type="RefSeq" id="WP_019117993.1">
    <property type="nucleotide sequence ID" value="NZ_CACRSW010000027.1"/>
</dbReference>
<name>A0A6N2TJZ6_9FIRM</name>
<dbReference type="InterPro" id="IPR010898">
    <property type="entry name" value="Hpre_diP_synth_I"/>
</dbReference>
<gene>
    <name evidence="1" type="ORF">AVLFYP127_00677</name>
</gene>
<evidence type="ECO:0000313" key="1">
    <source>
        <dbReference type="EMBL" id="VYT05915.1"/>
    </source>
</evidence>
<protein>
    <submittedName>
        <fullName evidence="1">Heptaprenyl diphosphate synthase component I</fullName>
    </submittedName>
</protein>
<dbReference type="AlphaFoldDB" id="A0A6N2TJZ6"/>
<proteinExistence type="predicted"/>
<dbReference type="Gene3D" id="1.10.1760.20">
    <property type="match status" value="1"/>
</dbReference>
<dbReference type="Pfam" id="PF07456">
    <property type="entry name" value="Hpre_diP_synt_I"/>
    <property type="match status" value="1"/>
</dbReference>
<accession>A0A6N2TJZ6</accession>
<sequence>MNNKTLKVYVNLSLFVALSLAISLIESMVPMPVPIPGARLGFSNIIILVAIYIYDYKKALAVSILKSFLLVLITGSVMSFFYSFVGAIFSTTAMYFSLKKVDDDFSLIGVSEIGAFFHNLGQIIVAIFFMQNIKMFYYFPVLVFIGIFTGFFVGLSSNFIIEHLKKLGVINE</sequence>